<evidence type="ECO:0008006" key="4">
    <source>
        <dbReference type="Google" id="ProtNLM"/>
    </source>
</evidence>
<accession>A0A4Z2G993</accession>
<dbReference type="AlphaFoldDB" id="A0A4Z2G993"/>
<feature type="signal peptide" evidence="1">
    <location>
        <begin position="1"/>
        <end position="18"/>
    </location>
</feature>
<protein>
    <recommendedName>
        <fullName evidence="4">Secreted protein</fullName>
    </recommendedName>
</protein>
<comment type="caution">
    <text evidence="2">The sequence shown here is derived from an EMBL/GenBank/DDBJ whole genome shotgun (WGS) entry which is preliminary data.</text>
</comment>
<feature type="chain" id="PRO_5021328932" description="Secreted protein" evidence="1">
    <location>
        <begin position="19"/>
        <end position="99"/>
    </location>
</feature>
<sequence length="99" mass="11266">MGWLWFGGACWRSLGLLARSWVLQKDAQCECLRKNERVSLRDGEEEEEEEEGEEEGEEVVKCCRFPMWVCTLSDPAGPYMPTPLQDDSVGIANVHRDSS</sequence>
<dbReference type="EMBL" id="SRLO01000642">
    <property type="protein sequence ID" value="TNN49760.1"/>
    <property type="molecule type" value="Genomic_DNA"/>
</dbReference>
<keyword evidence="3" id="KW-1185">Reference proteome</keyword>
<keyword evidence="1" id="KW-0732">Signal</keyword>
<organism evidence="2 3">
    <name type="scientific">Liparis tanakae</name>
    <name type="common">Tanaka's snailfish</name>
    <dbReference type="NCBI Taxonomy" id="230148"/>
    <lineage>
        <taxon>Eukaryota</taxon>
        <taxon>Metazoa</taxon>
        <taxon>Chordata</taxon>
        <taxon>Craniata</taxon>
        <taxon>Vertebrata</taxon>
        <taxon>Euteleostomi</taxon>
        <taxon>Actinopterygii</taxon>
        <taxon>Neopterygii</taxon>
        <taxon>Teleostei</taxon>
        <taxon>Neoteleostei</taxon>
        <taxon>Acanthomorphata</taxon>
        <taxon>Eupercaria</taxon>
        <taxon>Perciformes</taxon>
        <taxon>Cottioidei</taxon>
        <taxon>Cottales</taxon>
        <taxon>Liparidae</taxon>
        <taxon>Liparis</taxon>
    </lineage>
</organism>
<proteinExistence type="predicted"/>
<name>A0A4Z2G993_9TELE</name>
<evidence type="ECO:0000313" key="2">
    <source>
        <dbReference type="EMBL" id="TNN49760.1"/>
    </source>
</evidence>
<dbReference type="Proteomes" id="UP000314294">
    <property type="component" value="Unassembled WGS sequence"/>
</dbReference>
<evidence type="ECO:0000313" key="3">
    <source>
        <dbReference type="Proteomes" id="UP000314294"/>
    </source>
</evidence>
<gene>
    <name evidence="2" type="ORF">EYF80_040052</name>
</gene>
<reference evidence="2 3" key="1">
    <citation type="submission" date="2019-03" db="EMBL/GenBank/DDBJ databases">
        <title>First draft genome of Liparis tanakae, snailfish: a comprehensive survey of snailfish specific genes.</title>
        <authorList>
            <person name="Kim W."/>
            <person name="Song I."/>
            <person name="Jeong J.-H."/>
            <person name="Kim D."/>
            <person name="Kim S."/>
            <person name="Ryu S."/>
            <person name="Song J.Y."/>
            <person name="Lee S.K."/>
        </authorList>
    </citation>
    <scope>NUCLEOTIDE SEQUENCE [LARGE SCALE GENOMIC DNA]</scope>
    <source>
        <tissue evidence="2">Muscle</tissue>
    </source>
</reference>
<evidence type="ECO:0000256" key="1">
    <source>
        <dbReference type="SAM" id="SignalP"/>
    </source>
</evidence>